<comment type="caution">
    <text evidence="1">The sequence shown here is derived from an EMBL/GenBank/DDBJ whole genome shotgun (WGS) entry which is preliminary data.</text>
</comment>
<dbReference type="EMBL" id="JAGFNK010001223">
    <property type="protein sequence ID" value="KAI9433614.1"/>
    <property type="molecule type" value="Genomic_DNA"/>
</dbReference>
<keyword evidence="2" id="KW-1185">Reference proteome</keyword>
<evidence type="ECO:0000313" key="1">
    <source>
        <dbReference type="EMBL" id="KAI9433614.1"/>
    </source>
</evidence>
<accession>A0ACC0TQZ7</accession>
<proteinExistence type="predicted"/>
<sequence length="230" mass="24770">MYSLISACSACQGRGYMTYPLPISNGTSVPHWAYLPIMKTNTWNFTLAISAGDYPEVTPTLVLSFQPSSTSSVISQSLPSSSSSNRVKPHANHGQIAGAIVGGVISSVLLIAVIFWYFRRRLRLTRSSRSPLAGSAAPIADVADLPDPDTSTPMGMYYDPSDPSTFPPPVILPQKSAIEAMPDNNRGRNPESVVGFLALKLWEIGLPSQSGLCTVAVVKELKDLYYSSFP</sequence>
<organism evidence="1 2">
    <name type="scientific">Russula earlei</name>
    <dbReference type="NCBI Taxonomy" id="71964"/>
    <lineage>
        <taxon>Eukaryota</taxon>
        <taxon>Fungi</taxon>
        <taxon>Dikarya</taxon>
        <taxon>Basidiomycota</taxon>
        <taxon>Agaricomycotina</taxon>
        <taxon>Agaricomycetes</taxon>
        <taxon>Russulales</taxon>
        <taxon>Russulaceae</taxon>
        <taxon>Russula</taxon>
    </lineage>
</organism>
<name>A0ACC0TQZ7_9AGAM</name>
<protein>
    <submittedName>
        <fullName evidence="1">Uncharacterized protein</fullName>
    </submittedName>
</protein>
<reference evidence="1" key="1">
    <citation type="submission" date="2021-03" db="EMBL/GenBank/DDBJ databases">
        <title>Evolutionary priming and transition to the ectomycorrhizal habit in an iconic lineage of mushroom-forming fungi: is preadaptation a requirement?</title>
        <authorList>
            <consortium name="DOE Joint Genome Institute"/>
            <person name="Looney B.P."/>
            <person name="Miyauchi S."/>
            <person name="Morin E."/>
            <person name="Drula E."/>
            <person name="Courty P.E."/>
            <person name="Chicoki N."/>
            <person name="Fauchery L."/>
            <person name="Kohler A."/>
            <person name="Kuo A."/>
            <person name="LaButti K."/>
            <person name="Pangilinan J."/>
            <person name="Lipzen A."/>
            <person name="Riley R."/>
            <person name="Andreopoulos W."/>
            <person name="He G."/>
            <person name="Johnson J."/>
            <person name="Barry K.W."/>
            <person name="Grigoriev I.V."/>
            <person name="Nagy L."/>
            <person name="Hibbett D."/>
            <person name="Henrissat B."/>
            <person name="Matheny P.B."/>
            <person name="Labbe J."/>
            <person name="Martin A.F."/>
        </authorList>
    </citation>
    <scope>NUCLEOTIDE SEQUENCE</scope>
    <source>
        <strain evidence="1">BPL698</strain>
    </source>
</reference>
<gene>
    <name evidence="1" type="ORF">F5148DRAFT_1307991</name>
</gene>
<evidence type="ECO:0000313" key="2">
    <source>
        <dbReference type="Proteomes" id="UP001207468"/>
    </source>
</evidence>
<dbReference type="Proteomes" id="UP001207468">
    <property type="component" value="Unassembled WGS sequence"/>
</dbReference>